<evidence type="ECO:0000256" key="26">
    <source>
        <dbReference type="ARBA" id="ARBA00047660"/>
    </source>
</evidence>
<keyword evidence="13" id="KW-0597">Phosphoprotein</keyword>
<keyword evidence="20" id="KW-0342">GTP-binding</keyword>
<comment type="subunit">
    <text evidence="27">Interacts with SUFU.</text>
</comment>
<evidence type="ECO:0000256" key="8">
    <source>
        <dbReference type="ARBA" id="ARBA00022448"/>
    </source>
</evidence>
<proteinExistence type="inferred from homology"/>
<dbReference type="PROSITE" id="PS51421">
    <property type="entry name" value="RAS"/>
    <property type="match status" value="1"/>
</dbReference>
<name>A0ABD1F985_HYPHA</name>
<gene>
    <name evidence="29" type="ORF">ABEB36_003346</name>
</gene>
<organism evidence="29 30">
    <name type="scientific">Hypothenemus hampei</name>
    <name type="common">Coffee berry borer</name>
    <dbReference type="NCBI Taxonomy" id="57062"/>
    <lineage>
        <taxon>Eukaryota</taxon>
        <taxon>Metazoa</taxon>
        <taxon>Ecdysozoa</taxon>
        <taxon>Arthropoda</taxon>
        <taxon>Hexapoda</taxon>
        <taxon>Insecta</taxon>
        <taxon>Pterygota</taxon>
        <taxon>Neoptera</taxon>
        <taxon>Endopterygota</taxon>
        <taxon>Coleoptera</taxon>
        <taxon>Polyphaga</taxon>
        <taxon>Cucujiformia</taxon>
        <taxon>Curculionidae</taxon>
        <taxon>Scolytinae</taxon>
        <taxon>Hypothenemus</taxon>
    </lineage>
</organism>
<dbReference type="SMART" id="SM00173">
    <property type="entry name" value="RAS"/>
    <property type="match status" value="1"/>
</dbReference>
<dbReference type="InterPro" id="IPR005225">
    <property type="entry name" value="Small_GTP-bd"/>
</dbReference>
<evidence type="ECO:0000256" key="7">
    <source>
        <dbReference type="ARBA" id="ARBA00011984"/>
    </source>
</evidence>
<dbReference type="SMART" id="SM00175">
    <property type="entry name" value="RAB"/>
    <property type="match status" value="1"/>
</dbReference>
<dbReference type="GO" id="GO:0010008">
    <property type="term" value="C:endosome membrane"/>
    <property type="evidence" value="ECO:0007669"/>
    <property type="project" value="UniProtKB-SubCell"/>
</dbReference>
<keyword evidence="30" id="KW-1185">Reference proteome</keyword>
<keyword evidence="17" id="KW-0378">Hydrolase</keyword>
<dbReference type="InterPro" id="IPR050227">
    <property type="entry name" value="Rab"/>
</dbReference>
<evidence type="ECO:0000256" key="27">
    <source>
        <dbReference type="ARBA" id="ARBA00062634"/>
    </source>
</evidence>
<keyword evidence="12" id="KW-0963">Cytoplasm</keyword>
<dbReference type="GO" id="GO:0009653">
    <property type="term" value="P:anatomical structure morphogenesis"/>
    <property type="evidence" value="ECO:0007669"/>
    <property type="project" value="UniProtKB-ARBA"/>
</dbReference>
<comment type="subcellular location">
    <subcellularLocation>
        <location evidence="2">Cell membrane</location>
        <topology evidence="2">Lipid-anchor</topology>
        <orientation evidence="2">Cytoplasmic side</orientation>
    </subcellularLocation>
    <subcellularLocation>
        <location evidence="25">Cytoplasmic vesicle membrane</location>
        <topology evidence="25">Lipid-anchor</topology>
        <orientation evidence="25">Cytoplasmic side</orientation>
    </subcellularLocation>
    <subcellularLocation>
        <location evidence="3">Cytoplasmic vesicle</location>
        <location evidence="3">Autophagosome</location>
    </subcellularLocation>
    <subcellularLocation>
        <location evidence="4">Cytoplasmic vesicle</location>
        <location evidence="4">Phagosome membrane</location>
    </subcellularLocation>
    <subcellularLocation>
        <location evidence="5">Endosome membrane</location>
    </subcellularLocation>
</comment>
<keyword evidence="8" id="KW-0813">Transport</keyword>
<evidence type="ECO:0000256" key="15">
    <source>
        <dbReference type="ARBA" id="ARBA00022741"/>
    </source>
</evidence>
<dbReference type="PROSITE" id="PS51420">
    <property type="entry name" value="RHO"/>
    <property type="match status" value="1"/>
</dbReference>
<dbReference type="GO" id="GO:0015031">
    <property type="term" value="P:protein transport"/>
    <property type="evidence" value="ECO:0007669"/>
    <property type="project" value="UniProtKB-KW"/>
</dbReference>
<comment type="cofactor">
    <cofactor evidence="1">
        <name>Mg(2+)</name>
        <dbReference type="ChEBI" id="CHEBI:18420"/>
    </cofactor>
</comment>
<keyword evidence="19" id="KW-0653">Protein transport</keyword>
<keyword evidence="15" id="KW-0547">Nucleotide-binding</keyword>
<dbReference type="GO" id="GO:0003925">
    <property type="term" value="F:G protein activity"/>
    <property type="evidence" value="ECO:0007669"/>
    <property type="project" value="UniProtKB-EC"/>
</dbReference>
<evidence type="ECO:0000256" key="4">
    <source>
        <dbReference type="ARBA" id="ARBA00004580"/>
    </source>
</evidence>
<evidence type="ECO:0000256" key="14">
    <source>
        <dbReference type="ARBA" id="ARBA00022723"/>
    </source>
</evidence>
<evidence type="ECO:0000256" key="22">
    <source>
        <dbReference type="ARBA" id="ARBA00023288"/>
    </source>
</evidence>
<accession>A0ABD1F985</accession>
<dbReference type="NCBIfam" id="TIGR00231">
    <property type="entry name" value="small_GTP"/>
    <property type="match status" value="1"/>
</dbReference>
<dbReference type="GO" id="GO:0048731">
    <property type="term" value="P:system development"/>
    <property type="evidence" value="ECO:0007669"/>
    <property type="project" value="UniProtKB-ARBA"/>
</dbReference>
<keyword evidence="18" id="KW-0460">Magnesium</keyword>
<keyword evidence="14" id="KW-0479">Metal-binding</keyword>
<keyword evidence="24" id="KW-0968">Cytoplasmic vesicle</keyword>
<dbReference type="SMART" id="SM00174">
    <property type="entry name" value="RHO"/>
    <property type="match status" value="1"/>
</dbReference>
<keyword evidence="21" id="KW-0472">Membrane</keyword>
<evidence type="ECO:0000256" key="25">
    <source>
        <dbReference type="ARBA" id="ARBA00025701"/>
    </source>
</evidence>
<evidence type="ECO:0000256" key="20">
    <source>
        <dbReference type="ARBA" id="ARBA00023134"/>
    </source>
</evidence>
<dbReference type="AlphaFoldDB" id="A0ABD1F985"/>
<evidence type="ECO:0000256" key="9">
    <source>
        <dbReference type="ARBA" id="ARBA00022473"/>
    </source>
</evidence>
<dbReference type="SUPFAM" id="SSF52540">
    <property type="entry name" value="P-loop containing nucleoside triphosphate hydrolases"/>
    <property type="match status" value="1"/>
</dbReference>
<dbReference type="Proteomes" id="UP001566132">
    <property type="component" value="Unassembled WGS sequence"/>
</dbReference>
<dbReference type="PROSITE" id="PS51419">
    <property type="entry name" value="RAB"/>
    <property type="match status" value="1"/>
</dbReference>
<evidence type="ECO:0000256" key="1">
    <source>
        <dbReference type="ARBA" id="ARBA00001946"/>
    </source>
</evidence>
<keyword evidence="10" id="KW-1003">Cell membrane</keyword>
<evidence type="ECO:0000256" key="16">
    <source>
        <dbReference type="ARBA" id="ARBA00022753"/>
    </source>
</evidence>
<dbReference type="Gene3D" id="3.40.50.300">
    <property type="entry name" value="P-loop containing nucleotide triphosphate hydrolases"/>
    <property type="match status" value="1"/>
</dbReference>
<dbReference type="SMART" id="SM00176">
    <property type="entry name" value="RAN"/>
    <property type="match status" value="1"/>
</dbReference>
<comment type="catalytic activity">
    <reaction evidence="26">
        <text>GTP + H2O = GDP + phosphate + H(+)</text>
        <dbReference type="Rhea" id="RHEA:19669"/>
        <dbReference type="ChEBI" id="CHEBI:15377"/>
        <dbReference type="ChEBI" id="CHEBI:15378"/>
        <dbReference type="ChEBI" id="CHEBI:37565"/>
        <dbReference type="ChEBI" id="CHEBI:43474"/>
        <dbReference type="ChEBI" id="CHEBI:58189"/>
        <dbReference type="EC" id="3.6.5.2"/>
    </reaction>
    <physiologicalReaction direction="left-to-right" evidence="26">
        <dbReference type="Rhea" id="RHEA:19670"/>
    </physiologicalReaction>
</comment>
<evidence type="ECO:0000256" key="11">
    <source>
        <dbReference type="ARBA" id="ARBA00022481"/>
    </source>
</evidence>
<keyword evidence="16" id="KW-0967">Endosome</keyword>
<comment type="caution">
    <text evidence="29">The sequence shown here is derived from an EMBL/GenBank/DDBJ whole genome shotgun (WGS) entry which is preliminary data.</text>
</comment>
<evidence type="ECO:0000256" key="24">
    <source>
        <dbReference type="ARBA" id="ARBA00023329"/>
    </source>
</evidence>
<dbReference type="EMBL" id="JBDJPC010000002">
    <property type="protein sequence ID" value="KAL1514018.1"/>
    <property type="molecule type" value="Genomic_DNA"/>
</dbReference>
<evidence type="ECO:0000256" key="19">
    <source>
        <dbReference type="ARBA" id="ARBA00022927"/>
    </source>
</evidence>
<dbReference type="EC" id="3.6.5.2" evidence="7"/>
<sequence>MREEELEVALKVVIVGNGGVGKSSMIQRYCKGTFTKDYKKTIGVDFLERQIEVDGEDVRLMLWDTAGQEEFDAITKAYYRGAQACVLAFSTTDRDSFEAAHSWKLKVENECGEIPTVIVQNKIDLLDQSVVNPEEAEVLARALGCRLVRTSVKEDVNVSAVFRHLAQRCLAELRDPREDECGLPGDYFSIRQPAMHHNALSISAFSPSHSSKNHNGTIVLKPHKHKKKKNVLKNACRIL</sequence>
<dbReference type="GO" id="GO:0005886">
    <property type="term" value="C:plasma membrane"/>
    <property type="evidence" value="ECO:0007669"/>
    <property type="project" value="UniProtKB-SubCell"/>
</dbReference>
<keyword evidence="9" id="KW-0217">Developmental protein</keyword>
<evidence type="ECO:0000256" key="3">
    <source>
        <dbReference type="ARBA" id="ARBA00004419"/>
    </source>
</evidence>
<evidence type="ECO:0000256" key="6">
    <source>
        <dbReference type="ARBA" id="ARBA00006270"/>
    </source>
</evidence>
<evidence type="ECO:0000256" key="13">
    <source>
        <dbReference type="ARBA" id="ARBA00022553"/>
    </source>
</evidence>
<protein>
    <recommendedName>
        <fullName evidence="28">Ras-related protein Rab-23</fullName>
        <ecNumber evidence="7">3.6.5.2</ecNumber>
    </recommendedName>
</protein>
<dbReference type="GO" id="GO:0046872">
    <property type="term" value="F:metal ion binding"/>
    <property type="evidence" value="ECO:0007669"/>
    <property type="project" value="UniProtKB-KW"/>
</dbReference>
<dbReference type="Pfam" id="PF00071">
    <property type="entry name" value="Ras"/>
    <property type="match status" value="1"/>
</dbReference>
<evidence type="ECO:0000313" key="30">
    <source>
        <dbReference type="Proteomes" id="UP001566132"/>
    </source>
</evidence>
<dbReference type="PANTHER" id="PTHR47977">
    <property type="entry name" value="RAS-RELATED PROTEIN RAB"/>
    <property type="match status" value="1"/>
</dbReference>
<keyword evidence="22" id="KW-0449">Lipoprotein</keyword>
<evidence type="ECO:0000256" key="23">
    <source>
        <dbReference type="ARBA" id="ARBA00023289"/>
    </source>
</evidence>
<dbReference type="FunFam" id="3.40.50.300:FF:000669">
    <property type="entry name" value="Ras-related protein Rab-23"/>
    <property type="match status" value="1"/>
</dbReference>
<evidence type="ECO:0000256" key="12">
    <source>
        <dbReference type="ARBA" id="ARBA00022490"/>
    </source>
</evidence>
<keyword evidence="11" id="KW-0488">Methylation</keyword>
<evidence type="ECO:0000256" key="2">
    <source>
        <dbReference type="ARBA" id="ARBA00004342"/>
    </source>
</evidence>
<evidence type="ECO:0000256" key="18">
    <source>
        <dbReference type="ARBA" id="ARBA00022842"/>
    </source>
</evidence>
<evidence type="ECO:0000256" key="10">
    <source>
        <dbReference type="ARBA" id="ARBA00022475"/>
    </source>
</evidence>
<dbReference type="InterPro" id="IPR001806">
    <property type="entry name" value="Small_GTPase"/>
</dbReference>
<dbReference type="PRINTS" id="PR00449">
    <property type="entry name" value="RASTRNSFRMNG"/>
</dbReference>
<dbReference type="GO" id="GO:0005525">
    <property type="term" value="F:GTP binding"/>
    <property type="evidence" value="ECO:0007669"/>
    <property type="project" value="UniProtKB-KW"/>
</dbReference>
<dbReference type="GO" id="GO:0005776">
    <property type="term" value="C:autophagosome"/>
    <property type="evidence" value="ECO:0007669"/>
    <property type="project" value="UniProtKB-SubCell"/>
</dbReference>
<keyword evidence="23" id="KW-0636">Prenylation</keyword>
<evidence type="ECO:0000256" key="5">
    <source>
        <dbReference type="ARBA" id="ARBA00004608"/>
    </source>
</evidence>
<evidence type="ECO:0000256" key="28">
    <source>
        <dbReference type="ARBA" id="ARBA00067823"/>
    </source>
</evidence>
<dbReference type="InterPro" id="IPR027417">
    <property type="entry name" value="P-loop_NTPase"/>
</dbReference>
<evidence type="ECO:0000256" key="17">
    <source>
        <dbReference type="ARBA" id="ARBA00022801"/>
    </source>
</evidence>
<reference evidence="29 30" key="1">
    <citation type="submission" date="2024-05" db="EMBL/GenBank/DDBJ databases">
        <title>Genetic variation in Jamaican populations of the coffee berry borer (Hypothenemus hampei).</title>
        <authorList>
            <person name="Errbii M."/>
            <person name="Myrie A."/>
        </authorList>
    </citation>
    <scope>NUCLEOTIDE SEQUENCE [LARGE SCALE GENOMIC DNA]</scope>
    <source>
        <strain evidence="29">JA-Hopewell-2020-01-JO</strain>
        <tissue evidence="29">Whole body</tissue>
    </source>
</reference>
<evidence type="ECO:0000313" key="29">
    <source>
        <dbReference type="EMBL" id="KAL1514018.1"/>
    </source>
</evidence>
<comment type="similarity">
    <text evidence="6">Belongs to the small GTPase superfamily. Rab family.</text>
</comment>
<dbReference type="GO" id="GO:0030670">
    <property type="term" value="C:phagocytic vesicle membrane"/>
    <property type="evidence" value="ECO:0007669"/>
    <property type="project" value="UniProtKB-SubCell"/>
</dbReference>
<evidence type="ECO:0000256" key="21">
    <source>
        <dbReference type="ARBA" id="ARBA00023136"/>
    </source>
</evidence>